<organism evidence="4">
    <name type="scientific">marine sediment metagenome</name>
    <dbReference type="NCBI Taxonomy" id="412755"/>
    <lineage>
        <taxon>unclassified sequences</taxon>
        <taxon>metagenomes</taxon>
        <taxon>ecological metagenomes</taxon>
    </lineage>
</organism>
<dbReference type="Gene3D" id="3.20.20.20">
    <property type="entry name" value="Dihydropteroate synthase-like"/>
    <property type="match status" value="1"/>
</dbReference>
<evidence type="ECO:0000259" key="3">
    <source>
        <dbReference type="Pfam" id="PF04551"/>
    </source>
</evidence>
<dbReference type="InterPro" id="IPR011005">
    <property type="entry name" value="Dihydropteroate_synth-like_sf"/>
</dbReference>
<dbReference type="InterPro" id="IPR058578">
    <property type="entry name" value="IspG_TIM"/>
</dbReference>
<dbReference type="GO" id="GO:0016114">
    <property type="term" value="P:terpenoid biosynthetic process"/>
    <property type="evidence" value="ECO:0007669"/>
    <property type="project" value="InterPro"/>
</dbReference>
<dbReference type="GO" id="GO:0046429">
    <property type="term" value="F:4-hydroxy-3-methylbut-2-en-1-yl diphosphate synthase activity (ferredoxin)"/>
    <property type="evidence" value="ECO:0007669"/>
    <property type="project" value="InterPro"/>
</dbReference>
<gene>
    <name evidence="4" type="ORF">S06H3_06823</name>
</gene>
<keyword evidence="2" id="KW-0411">Iron-sulfur</keyword>
<dbReference type="EMBL" id="BARV01002696">
    <property type="protein sequence ID" value="GAH95079.1"/>
    <property type="molecule type" value="Genomic_DNA"/>
</dbReference>
<dbReference type="PANTHER" id="PTHR30454:SF0">
    <property type="entry name" value="4-HYDROXY-3-METHYLBUT-2-EN-1-YL DIPHOSPHATE SYNTHASE (FERREDOXIN), CHLOROPLASTIC"/>
    <property type="match status" value="1"/>
</dbReference>
<sequence length="127" mass="13593">MNPRRASKPIQIGNVTVGGSAPIVVQSMTKTDTHDVMSTINQIKELEDCGCELVRVAVPDAEAARAISAIKRGVSIPVIADIHFDYRLALVALEAGADGMRLNPGNISHAYDILVGDCQNCCHKHSE</sequence>
<keyword evidence="2" id="KW-0004">4Fe-4S</keyword>
<dbReference type="GO" id="GO:0019288">
    <property type="term" value="P:isopentenyl diphosphate biosynthetic process, methylerythritol 4-phosphate pathway"/>
    <property type="evidence" value="ECO:0007669"/>
    <property type="project" value="TreeGrafter"/>
</dbReference>
<reference evidence="4" key="1">
    <citation type="journal article" date="2014" name="Front. Microbiol.">
        <title>High frequency of phylogenetically diverse reductive dehalogenase-homologous genes in deep subseafloor sedimentary metagenomes.</title>
        <authorList>
            <person name="Kawai M."/>
            <person name="Futagami T."/>
            <person name="Toyoda A."/>
            <person name="Takaki Y."/>
            <person name="Nishi S."/>
            <person name="Hori S."/>
            <person name="Arai W."/>
            <person name="Tsubouchi T."/>
            <person name="Morono Y."/>
            <person name="Uchiyama I."/>
            <person name="Ito T."/>
            <person name="Fujiyama A."/>
            <person name="Inagaki F."/>
            <person name="Takami H."/>
        </authorList>
    </citation>
    <scope>NUCLEOTIDE SEQUENCE</scope>
    <source>
        <strain evidence="4">Expedition CK06-06</strain>
    </source>
</reference>
<feature type="domain" description="IspG TIM-barrel" evidence="3">
    <location>
        <begin position="8"/>
        <end position="110"/>
    </location>
</feature>
<evidence type="ECO:0000313" key="4">
    <source>
        <dbReference type="EMBL" id="GAH95079.1"/>
    </source>
</evidence>
<keyword evidence="2" id="KW-0479">Metal-binding</keyword>
<evidence type="ECO:0000256" key="1">
    <source>
        <dbReference type="ARBA" id="ARBA00001966"/>
    </source>
</evidence>
<name>X1KY27_9ZZZZ</name>
<comment type="cofactor">
    <cofactor evidence="1">
        <name>[4Fe-4S] cluster</name>
        <dbReference type="ChEBI" id="CHEBI:49883"/>
    </cofactor>
</comment>
<proteinExistence type="predicted"/>
<keyword evidence="2" id="KW-0408">Iron</keyword>
<feature type="non-terminal residue" evidence="4">
    <location>
        <position position="127"/>
    </location>
</feature>
<dbReference type="AlphaFoldDB" id="X1KY27"/>
<dbReference type="InterPro" id="IPR004588">
    <property type="entry name" value="IspG_bac-typ"/>
</dbReference>
<dbReference type="Pfam" id="PF04551">
    <property type="entry name" value="GcpE"/>
    <property type="match status" value="1"/>
</dbReference>
<dbReference type="SUPFAM" id="SSF51395">
    <property type="entry name" value="FMN-linked oxidoreductases"/>
    <property type="match status" value="1"/>
</dbReference>
<accession>X1KY27</accession>
<dbReference type="PANTHER" id="PTHR30454">
    <property type="entry name" value="4-HYDROXY-3-METHYLBUT-2-EN-1-YL DIPHOSPHATE SYNTHASE"/>
    <property type="match status" value="1"/>
</dbReference>
<protein>
    <recommendedName>
        <fullName evidence="3">IspG TIM-barrel domain-containing protein</fullName>
    </recommendedName>
</protein>
<evidence type="ECO:0000256" key="2">
    <source>
        <dbReference type="ARBA" id="ARBA00022485"/>
    </source>
</evidence>
<comment type="caution">
    <text evidence="4">The sequence shown here is derived from an EMBL/GenBank/DDBJ whole genome shotgun (WGS) entry which is preliminary data.</text>
</comment>
<dbReference type="GO" id="GO:0051539">
    <property type="term" value="F:4 iron, 4 sulfur cluster binding"/>
    <property type="evidence" value="ECO:0007669"/>
    <property type="project" value="UniProtKB-KW"/>
</dbReference>